<gene>
    <name evidence="1" type="ORF">Mam01_24270</name>
</gene>
<reference evidence="1 2" key="1">
    <citation type="submission" date="2021-01" db="EMBL/GenBank/DDBJ databases">
        <title>Whole genome shotgun sequence of Microbispora amethystogenes NBRC 101907.</title>
        <authorList>
            <person name="Komaki H."/>
            <person name="Tamura T."/>
        </authorList>
    </citation>
    <scope>NUCLEOTIDE SEQUENCE [LARGE SCALE GENOMIC DNA]</scope>
    <source>
        <strain evidence="1 2">NBRC 101907</strain>
    </source>
</reference>
<dbReference type="EMBL" id="BOOB01000016">
    <property type="protein sequence ID" value="GIH32263.1"/>
    <property type="molecule type" value="Genomic_DNA"/>
</dbReference>
<dbReference type="Proteomes" id="UP000651728">
    <property type="component" value="Unassembled WGS sequence"/>
</dbReference>
<comment type="caution">
    <text evidence="1">The sequence shown here is derived from an EMBL/GenBank/DDBJ whole genome shotgun (WGS) entry which is preliminary data.</text>
</comment>
<keyword evidence="2" id="KW-1185">Reference proteome</keyword>
<evidence type="ECO:0000313" key="1">
    <source>
        <dbReference type="EMBL" id="GIH32263.1"/>
    </source>
</evidence>
<name>A0ABQ4FBS6_9ACTN</name>
<protein>
    <submittedName>
        <fullName evidence="1">Uncharacterized protein</fullName>
    </submittedName>
</protein>
<accession>A0ABQ4FBS6</accession>
<sequence length="74" mass="8297">MPEARSVYDKICHEKRSGGIGFSDSHALTRASSTRRMLRWTSARYFTRGPGESASSVYFVSDKGVRLTQVQVLN</sequence>
<proteinExistence type="predicted"/>
<evidence type="ECO:0000313" key="2">
    <source>
        <dbReference type="Proteomes" id="UP000651728"/>
    </source>
</evidence>
<organism evidence="1 2">
    <name type="scientific">Microbispora amethystogenes</name>
    <dbReference type="NCBI Taxonomy" id="1427754"/>
    <lineage>
        <taxon>Bacteria</taxon>
        <taxon>Bacillati</taxon>
        <taxon>Actinomycetota</taxon>
        <taxon>Actinomycetes</taxon>
        <taxon>Streptosporangiales</taxon>
        <taxon>Streptosporangiaceae</taxon>
        <taxon>Microbispora</taxon>
    </lineage>
</organism>